<dbReference type="CDD" id="cd00886">
    <property type="entry name" value="MogA_MoaB"/>
    <property type="match status" value="1"/>
</dbReference>
<evidence type="ECO:0000256" key="3">
    <source>
        <dbReference type="ARBA" id="ARBA00008339"/>
    </source>
</evidence>
<dbReference type="SUPFAM" id="SSF53218">
    <property type="entry name" value="Molybdenum cofactor biosynthesis proteins"/>
    <property type="match status" value="2"/>
</dbReference>
<dbReference type="Pfam" id="PF03453">
    <property type="entry name" value="MoeA_N"/>
    <property type="match status" value="1"/>
</dbReference>
<dbReference type="CDD" id="cd00887">
    <property type="entry name" value="MoeA"/>
    <property type="match status" value="1"/>
</dbReference>
<keyword evidence="5" id="KW-0460">Magnesium</keyword>
<comment type="function">
    <text evidence="5">Catalyzes two steps in the biosynthesis of the molybdenum cofactor. In the first step, molybdopterin is adenylated. Subsequently, molybdate is inserted into adenylated molybdopterin and AMP is released.</text>
</comment>
<dbReference type="AlphaFoldDB" id="A0A3N4LK16"/>
<feature type="domain" description="MoaB/Mog" evidence="7">
    <location>
        <begin position="451"/>
        <end position="599"/>
    </location>
</feature>
<dbReference type="Gene3D" id="3.40.980.10">
    <property type="entry name" value="MoaB/Mog-like domain"/>
    <property type="match status" value="2"/>
</dbReference>
<feature type="compositionally biased region" description="Basic residues" evidence="6">
    <location>
        <begin position="227"/>
        <end position="236"/>
    </location>
</feature>
<dbReference type="FunFam" id="3.40.980.10:FF:000011">
    <property type="entry name" value="Molybdopterin molybdenumtransferase"/>
    <property type="match status" value="1"/>
</dbReference>
<dbReference type="InterPro" id="IPR008284">
    <property type="entry name" value="MoCF_biosynth_CS"/>
</dbReference>
<dbReference type="GO" id="GO:0061598">
    <property type="term" value="F:molybdopterin adenylyltransferase activity"/>
    <property type="evidence" value="ECO:0007669"/>
    <property type="project" value="UniProtKB-UniRule"/>
</dbReference>
<dbReference type="InterPro" id="IPR036135">
    <property type="entry name" value="MoeA_linker/N_sf"/>
</dbReference>
<dbReference type="InterPro" id="IPR036688">
    <property type="entry name" value="MoeA_C_domain_IV_sf"/>
</dbReference>
<dbReference type="GO" id="GO:0046872">
    <property type="term" value="F:metal ion binding"/>
    <property type="evidence" value="ECO:0007669"/>
    <property type="project" value="UniProtKB-UniRule"/>
</dbReference>
<dbReference type="GO" id="GO:0061599">
    <property type="term" value="F:molybdopterin molybdotransferase activity"/>
    <property type="evidence" value="ECO:0007669"/>
    <property type="project" value="UniProtKB-UniRule"/>
</dbReference>
<dbReference type="InterPro" id="IPR001453">
    <property type="entry name" value="MoaB/Mog_dom"/>
</dbReference>
<dbReference type="GO" id="GO:0005829">
    <property type="term" value="C:cytosol"/>
    <property type="evidence" value="ECO:0007669"/>
    <property type="project" value="TreeGrafter"/>
</dbReference>
<dbReference type="Gene3D" id="3.90.105.10">
    <property type="entry name" value="Molybdopterin biosynthesis moea protein, domain 2"/>
    <property type="match status" value="1"/>
</dbReference>
<comment type="similarity">
    <text evidence="5">Belongs to the MoeA family.</text>
</comment>
<dbReference type="PROSITE" id="PS01079">
    <property type="entry name" value="MOCF_BIOSYNTHESIS_2"/>
    <property type="match status" value="1"/>
</dbReference>
<feature type="compositionally biased region" description="Low complexity" evidence="6">
    <location>
        <begin position="211"/>
        <end position="226"/>
    </location>
</feature>
<evidence type="ECO:0000256" key="1">
    <source>
        <dbReference type="ARBA" id="ARBA00005046"/>
    </source>
</evidence>
<dbReference type="InterPro" id="IPR036425">
    <property type="entry name" value="MoaB/Mog-like_dom_sf"/>
</dbReference>
<organism evidence="8 9">
    <name type="scientific">Terfezia boudieri ATCC MYA-4762</name>
    <dbReference type="NCBI Taxonomy" id="1051890"/>
    <lineage>
        <taxon>Eukaryota</taxon>
        <taxon>Fungi</taxon>
        <taxon>Dikarya</taxon>
        <taxon>Ascomycota</taxon>
        <taxon>Pezizomycotina</taxon>
        <taxon>Pezizomycetes</taxon>
        <taxon>Pezizales</taxon>
        <taxon>Pezizaceae</taxon>
        <taxon>Terfezia</taxon>
    </lineage>
</organism>
<dbReference type="SUPFAM" id="SSF63867">
    <property type="entry name" value="MoeA C-terminal domain-like"/>
    <property type="match status" value="1"/>
</dbReference>
<feature type="region of interest" description="Disordered" evidence="6">
    <location>
        <begin position="182"/>
        <end position="260"/>
    </location>
</feature>
<dbReference type="GO" id="GO:0006777">
    <property type="term" value="P:Mo-molybdopterin cofactor biosynthetic process"/>
    <property type="evidence" value="ECO:0007669"/>
    <property type="project" value="UniProtKB-UniRule"/>
</dbReference>
<dbReference type="NCBIfam" id="TIGR00177">
    <property type="entry name" value="molyb_syn"/>
    <property type="match status" value="1"/>
</dbReference>
<evidence type="ECO:0000313" key="8">
    <source>
        <dbReference type="EMBL" id="RPB18275.1"/>
    </source>
</evidence>
<dbReference type="InParanoid" id="A0A3N4LK16"/>
<dbReference type="PANTHER" id="PTHR10192:SF5">
    <property type="entry name" value="GEPHYRIN"/>
    <property type="match status" value="1"/>
</dbReference>
<gene>
    <name evidence="8" type="ORF">L211DRAFT_797637</name>
</gene>
<dbReference type="Pfam" id="PF03454">
    <property type="entry name" value="MoeA_C"/>
    <property type="match status" value="1"/>
</dbReference>
<dbReference type="InterPro" id="IPR005111">
    <property type="entry name" value="MoeA_C_domain_IV"/>
</dbReference>
<comment type="pathway">
    <text evidence="1 5">Cofactor biosynthesis; molybdopterin biosynthesis.</text>
</comment>
<dbReference type="Gene3D" id="2.40.340.10">
    <property type="entry name" value="MoeA, C-terminal, domain IV"/>
    <property type="match status" value="1"/>
</dbReference>
<dbReference type="PANTHER" id="PTHR10192">
    <property type="entry name" value="MOLYBDOPTERIN BIOSYNTHESIS PROTEIN"/>
    <property type="match status" value="1"/>
</dbReference>
<dbReference type="Gene3D" id="2.170.190.11">
    <property type="entry name" value="Molybdopterin biosynthesis moea protein, domain 3"/>
    <property type="match status" value="1"/>
</dbReference>
<keyword evidence="9" id="KW-1185">Reference proteome</keyword>
<comment type="catalytic activity">
    <reaction evidence="5">
        <text>molybdopterin + ATP + H(+) = adenylyl-molybdopterin + diphosphate</text>
        <dbReference type="Rhea" id="RHEA:31331"/>
        <dbReference type="ChEBI" id="CHEBI:15378"/>
        <dbReference type="ChEBI" id="CHEBI:30616"/>
        <dbReference type="ChEBI" id="CHEBI:33019"/>
        <dbReference type="ChEBI" id="CHEBI:58698"/>
        <dbReference type="ChEBI" id="CHEBI:62727"/>
    </reaction>
</comment>
<dbReference type="UniPathway" id="UPA00344"/>
<dbReference type="GO" id="GO:0005524">
    <property type="term" value="F:ATP binding"/>
    <property type="evidence" value="ECO:0007669"/>
    <property type="project" value="UniProtKB-UniRule"/>
</dbReference>
<dbReference type="OrthoDB" id="4349954at2759"/>
<keyword evidence="5" id="KW-0479">Metal-binding</keyword>
<name>A0A3N4LK16_9PEZI</name>
<evidence type="ECO:0000256" key="6">
    <source>
        <dbReference type="SAM" id="MobiDB-lite"/>
    </source>
</evidence>
<keyword evidence="4 5" id="KW-0501">Molybdenum cofactor biosynthesis</keyword>
<proteinExistence type="inferred from homology"/>
<dbReference type="STRING" id="1051890.A0A3N4LK16"/>
<comment type="catalytic activity">
    <reaction evidence="5">
        <text>adenylyl-molybdopterin + molybdate = Mo-molybdopterin + AMP + H(+)</text>
        <dbReference type="Rhea" id="RHEA:35047"/>
        <dbReference type="ChEBI" id="CHEBI:15378"/>
        <dbReference type="ChEBI" id="CHEBI:36264"/>
        <dbReference type="ChEBI" id="CHEBI:62727"/>
        <dbReference type="ChEBI" id="CHEBI:71302"/>
        <dbReference type="ChEBI" id="CHEBI:456215"/>
    </reaction>
</comment>
<comment type="cofactor">
    <cofactor evidence="5">
        <name>Mg(2+)</name>
        <dbReference type="ChEBI" id="CHEBI:18420"/>
    </cofactor>
</comment>
<dbReference type="InterPro" id="IPR038987">
    <property type="entry name" value="MoeA-like"/>
</dbReference>
<dbReference type="SUPFAM" id="SSF63882">
    <property type="entry name" value="MoeA N-terminal region -like"/>
    <property type="match status" value="1"/>
</dbReference>
<evidence type="ECO:0000256" key="4">
    <source>
        <dbReference type="ARBA" id="ARBA00023150"/>
    </source>
</evidence>
<accession>A0A3N4LK16</accession>
<dbReference type="SMART" id="SM00852">
    <property type="entry name" value="MoCF_biosynth"/>
    <property type="match status" value="2"/>
</dbReference>
<dbReference type="FunFam" id="2.170.190.11:FF:000001">
    <property type="entry name" value="Molybdopterin molybdenumtransferase"/>
    <property type="match status" value="1"/>
</dbReference>
<dbReference type="InterPro" id="IPR005110">
    <property type="entry name" value="MoeA_linker/N"/>
</dbReference>
<evidence type="ECO:0000259" key="7">
    <source>
        <dbReference type="SMART" id="SM00852"/>
    </source>
</evidence>
<protein>
    <recommendedName>
        <fullName evidence="7">MoaB/Mog domain-containing protein</fullName>
    </recommendedName>
</protein>
<comment type="similarity">
    <text evidence="3">In the C-terminal section; belongs to the MoeA family.</text>
</comment>
<reference evidence="8 9" key="1">
    <citation type="journal article" date="2018" name="Nat. Ecol. Evol.">
        <title>Pezizomycetes genomes reveal the molecular basis of ectomycorrhizal truffle lifestyle.</title>
        <authorList>
            <person name="Murat C."/>
            <person name="Payen T."/>
            <person name="Noel B."/>
            <person name="Kuo A."/>
            <person name="Morin E."/>
            <person name="Chen J."/>
            <person name="Kohler A."/>
            <person name="Krizsan K."/>
            <person name="Balestrini R."/>
            <person name="Da Silva C."/>
            <person name="Montanini B."/>
            <person name="Hainaut M."/>
            <person name="Levati E."/>
            <person name="Barry K.W."/>
            <person name="Belfiori B."/>
            <person name="Cichocki N."/>
            <person name="Clum A."/>
            <person name="Dockter R.B."/>
            <person name="Fauchery L."/>
            <person name="Guy J."/>
            <person name="Iotti M."/>
            <person name="Le Tacon F."/>
            <person name="Lindquist E.A."/>
            <person name="Lipzen A."/>
            <person name="Malagnac F."/>
            <person name="Mello A."/>
            <person name="Molinier V."/>
            <person name="Miyauchi S."/>
            <person name="Poulain J."/>
            <person name="Riccioni C."/>
            <person name="Rubini A."/>
            <person name="Sitrit Y."/>
            <person name="Splivallo R."/>
            <person name="Traeger S."/>
            <person name="Wang M."/>
            <person name="Zifcakova L."/>
            <person name="Wipf D."/>
            <person name="Zambonelli A."/>
            <person name="Paolocci F."/>
            <person name="Nowrousian M."/>
            <person name="Ottonello S."/>
            <person name="Baldrian P."/>
            <person name="Spatafora J.W."/>
            <person name="Henrissat B."/>
            <person name="Nagy L.G."/>
            <person name="Aury J.M."/>
            <person name="Wincker P."/>
            <person name="Grigoriev I.V."/>
            <person name="Bonfante P."/>
            <person name="Martin F.M."/>
        </authorList>
    </citation>
    <scope>NUCLEOTIDE SEQUENCE [LARGE SCALE GENOMIC DNA]</scope>
    <source>
        <strain evidence="8 9">ATCC MYA-4762</strain>
    </source>
</reference>
<dbReference type="EMBL" id="ML121653">
    <property type="protein sequence ID" value="RPB18275.1"/>
    <property type="molecule type" value="Genomic_DNA"/>
</dbReference>
<feature type="domain" description="MoaB/Mog" evidence="7">
    <location>
        <begin position="12"/>
        <end position="167"/>
    </location>
</feature>
<keyword evidence="5" id="KW-0808">Transferase</keyword>
<evidence type="ECO:0000256" key="5">
    <source>
        <dbReference type="RuleBase" id="RU365090"/>
    </source>
</evidence>
<dbReference type="Pfam" id="PF00994">
    <property type="entry name" value="MoCF_biosynth"/>
    <property type="match status" value="2"/>
</dbReference>
<dbReference type="Proteomes" id="UP000267821">
    <property type="component" value="Unassembled WGS sequence"/>
</dbReference>
<evidence type="ECO:0000256" key="2">
    <source>
        <dbReference type="ARBA" id="ARBA00007589"/>
    </source>
</evidence>
<evidence type="ECO:0000313" key="9">
    <source>
        <dbReference type="Proteomes" id="UP000267821"/>
    </source>
</evidence>
<comment type="similarity">
    <text evidence="2">In the N-terminal section; belongs to the MoaB/Mog family.</text>
</comment>
<sequence>MSSASPTRLKVGILIVSTTASAGITEDLTTPLLRNTFASANESTPASQWVVAATQIVKDSLEDIQSIIKRWTDNCDVGERMNLVVTSGGTGFDESDVTPEAVSQLLHRQAPGLVHAMLSASFSITPFAVMSRPVAGIRNSTIILTLPGSPKGAVENLSAVIKLLPHACMQAVGLQSSRKLHSGGLQKLSTDAGLTPQSPPPAPQQQDAHHTTLTTEGTTKPPGYHSCGHHHHHTPKPHTNPSFSQITQPGEPVPSRLRSSPWPMISVEEAHSLISTHTPNPPETITLPVNPFLIGYVLVHDITAPVSVPAYRASIVDGYAVVGSDGPGVYPVVTVSHAAPTPGDKLPQLRPGQVARVTTGAPVPHGATAVVMVEDTRLIRATEDGREELEVEILASDMGVEENIRQVGSDVAMGSVILSGGTEITAIGGEIGILASVGISEVLVYRKPVVGVLSTGDEVVASDRVEGLRLGEIWDSNRPTLAAALRGWGFGVVDLGIVKDIAETLTQTLTAALPTVDVLITTGGVSMGERDLLKPTIQHTLAGTIHFGRVAMKPGKPTTFATIPPTSPTSLPKLMFALPGNPASALVTAHIFVLPALRQLSGFMGPRRYLPKVKVVLEEEVRRDPRREYVRGVVRWSESKVGGGGLVARTTGGQRSSRVGSAVGGNALLEIHGLGEREPEAEGREVVKVGERVWALMVGMVRGVGWDE</sequence>
<keyword evidence="5" id="KW-0500">Molybdenum</keyword>